<sequence>MNRTKVMKAIIFMLFLSIAIFLAGSIAKIIDSWIGDNREITAAPRHHQSIEQESINDSGPEQKQKEMTPTTYDHESMMITAEEAARIALEKAPGKVRIEKVELERKDGVDILSHKAGRKRSQGRSGD</sequence>
<gene>
    <name evidence="2" type="ORF">H1191_01305</name>
</gene>
<dbReference type="EMBL" id="JACEIQ010000001">
    <property type="protein sequence ID" value="MBA4492951.1"/>
    <property type="molecule type" value="Genomic_DNA"/>
</dbReference>
<protein>
    <submittedName>
        <fullName evidence="2">Uncharacterized protein</fullName>
    </submittedName>
</protein>
<evidence type="ECO:0000256" key="1">
    <source>
        <dbReference type="SAM" id="MobiDB-lite"/>
    </source>
</evidence>
<name>A0A7W1WN49_9BACL</name>
<feature type="region of interest" description="Disordered" evidence="1">
    <location>
        <begin position="44"/>
        <end position="73"/>
    </location>
</feature>
<organism evidence="2 3">
    <name type="scientific">Paenactinomyces guangxiensis</name>
    <dbReference type="NCBI Taxonomy" id="1490290"/>
    <lineage>
        <taxon>Bacteria</taxon>
        <taxon>Bacillati</taxon>
        <taxon>Bacillota</taxon>
        <taxon>Bacilli</taxon>
        <taxon>Bacillales</taxon>
        <taxon>Thermoactinomycetaceae</taxon>
        <taxon>Paenactinomyces</taxon>
    </lineage>
</organism>
<evidence type="ECO:0000313" key="3">
    <source>
        <dbReference type="Proteomes" id="UP000535491"/>
    </source>
</evidence>
<keyword evidence="3" id="KW-1185">Reference proteome</keyword>
<dbReference type="Gene3D" id="3.10.450.40">
    <property type="match status" value="1"/>
</dbReference>
<evidence type="ECO:0000313" key="2">
    <source>
        <dbReference type="EMBL" id="MBA4492951.1"/>
    </source>
</evidence>
<accession>A0A7W1WN49</accession>
<dbReference type="RefSeq" id="WP_181750173.1">
    <property type="nucleotide sequence ID" value="NZ_JACEIQ010000001.1"/>
</dbReference>
<reference evidence="2 3" key="1">
    <citation type="submission" date="2020-07" db="EMBL/GenBank/DDBJ databases">
        <authorList>
            <person name="Feng H."/>
        </authorList>
    </citation>
    <scope>NUCLEOTIDE SEQUENCE [LARGE SCALE GENOMIC DNA]</scope>
    <source>
        <strain evidence="3">s-10</strain>
    </source>
</reference>
<dbReference type="AlphaFoldDB" id="A0A7W1WN49"/>
<comment type="caution">
    <text evidence="2">The sequence shown here is derived from an EMBL/GenBank/DDBJ whole genome shotgun (WGS) entry which is preliminary data.</text>
</comment>
<proteinExistence type="predicted"/>
<feature type="compositionally biased region" description="Basic and acidic residues" evidence="1">
    <location>
        <begin position="60"/>
        <end position="73"/>
    </location>
</feature>
<dbReference type="Proteomes" id="UP000535491">
    <property type="component" value="Unassembled WGS sequence"/>
</dbReference>